<reference evidence="2" key="2">
    <citation type="submission" date="2024-06" db="EMBL/GenBank/DDBJ databases">
        <title>Micromonospora mangrovi CCTCC AA 2012012 genome sequences.</title>
        <authorList>
            <person name="Gao J."/>
        </authorList>
    </citation>
    <scope>NUCLEOTIDE SEQUENCE</scope>
    <source>
        <strain evidence="2">CCTCC AA 2012012</strain>
    </source>
</reference>
<evidence type="ECO:0000313" key="2">
    <source>
        <dbReference type="EMBL" id="XCH72665.1"/>
    </source>
</evidence>
<organism evidence="2">
    <name type="scientific">Micromonospora sp. CCTCC AA 2012012</name>
    <dbReference type="NCBI Taxonomy" id="3111921"/>
    <lineage>
        <taxon>Bacteria</taxon>
        <taxon>Bacillati</taxon>
        <taxon>Actinomycetota</taxon>
        <taxon>Actinomycetes</taxon>
        <taxon>Micromonosporales</taxon>
        <taxon>Micromonosporaceae</taxon>
        <taxon>Micromonospora</taxon>
    </lineage>
</organism>
<name>A0AAU8HBG0_9ACTN</name>
<evidence type="ECO:0000313" key="1">
    <source>
        <dbReference type="EMBL" id="XBP91967.1"/>
    </source>
</evidence>
<dbReference type="EMBL" id="CP157762">
    <property type="protein sequence ID" value="XBP91967.1"/>
    <property type="molecule type" value="Genomic_DNA"/>
</dbReference>
<dbReference type="EMBL" id="CP159342">
    <property type="protein sequence ID" value="XCH72665.1"/>
    <property type="molecule type" value="Genomic_DNA"/>
</dbReference>
<accession>A0AAU8HBG0</accession>
<dbReference type="AlphaFoldDB" id="A0AAU8HBG0"/>
<gene>
    <name evidence="2" type="ORF">ABUL08_20370</name>
    <name evidence="1" type="ORF">VK199_20300</name>
</gene>
<proteinExistence type="predicted"/>
<protein>
    <recommendedName>
        <fullName evidence="3">DUF732 domain-containing protein</fullName>
    </recommendedName>
</protein>
<reference evidence="1" key="1">
    <citation type="submission" date="2024-01" db="EMBL/GenBank/DDBJ databases">
        <title>The genome sequence of Micromonospora mangrovi CCTCC AA 2012012.</title>
        <authorList>
            <person name="Gao J."/>
        </authorList>
    </citation>
    <scope>NUCLEOTIDE SEQUENCE</scope>
    <source>
        <strain evidence="1">CCTCC AA 2012012</strain>
    </source>
</reference>
<evidence type="ECO:0008006" key="3">
    <source>
        <dbReference type="Google" id="ProtNLM"/>
    </source>
</evidence>
<sequence>MLSRLLSVLPLSALSSGGYLLEWVLQTVPMRRIMITVASVLVLASTACSSTESAEPAKSAAATAAAPTQAEMTAKEKKYLAGLKKIDEGLAANEERAIRRAQNICLDVKGGEFNDKQLADRAAERLSGGDATIDSAQGAKVVALAKANIC</sequence>
<dbReference type="RefSeq" id="WP_350931532.1">
    <property type="nucleotide sequence ID" value="NZ_CP157762.1"/>
</dbReference>